<gene>
    <name evidence="2" type="ORF">BDV95DRAFT_493903</name>
</gene>
<feature type="region of interest" description="Disordered" evidence="1">
    <location>
        <begin position="388"/>
        <end position="444"/>
    </location>
</feature>
<evidence type="ECO:0000256" key="1">
    <source>
        <dbReference type="SAM" id="MobiDB-lite"/>
    </source>
</evidence>
<accession>A0A7C8I880</accession>
<reference evidence="2 3" key="1">
    <citation type="submission" date="2020-01" db="EMBL/GenBank/DDBJ databases">
        <authorList>
            <consortium name="DOE Joint Genome Institute"/>
            <person name="Haridas S."/>
            <person name="Albert R."/>
            <person name="Binder M."/>
            <person name="Bloem J."/>
            <person name="Labutti K."/>
            <person name="Salamov A."/>
            <person name="Andreopoulos B."/>
            <person name="Baker S.E."/>
            <person name="Barry K."/>
            <person name="Bills G."/>
            <person name="Bluhm B.H."/>
            <person name="Cannon C."/>
            <person name="Castanera R."/>
            <person name="Culley D.E."/>
            <person name="Daum C."/>
            <person name="Ezra D."/>
            <person name="Gonzalez J.B."/>
            <person name="Henrissat B."/>
            <person name="Kuo A."/>
            <person name="Liang C."/>
            <person name="Lipzen A."/>
            <person name="Lutzoni F."/>
            <person name="Magnuson J."/>
            <person name="Mondo S."/>
            <person name="Nolan M."/>
            <person name="Ohm R."/>
            <person name="Pangilinan J."/>
            <person name="Park H.-J.H."/>
            <person name="Ramirez L."/>
            <person name="Alfaro M."/>
            <person name="Sun H."/>
            <person name="Tritt A."/>
            <person name="Yoshinaga Y."/>
            <person name="Zwiers L.-H.L."/>
            <person name="Turgeon B.G."/>
            <person name="Goodwin S.B."/>
            <person name="Spatafora J.W."/>
            <person name="Crous P.W."/>
            <person name="Grigoriev I.V."/>
        </authorList>
    </citation>
    <scope>NUCLEOTIDE SEQUENCE [LARGE SCALE GENOMIC DNA]</scope>
    <source>
        <strain evidence="2 3">CBS 611.86</strain>
    </source>
</reference>
<keyword evidence="3" id="KW-1185">Reference proteome</keyword>
<comment type="caution">
    <text evidence="2">The sequence shown here is derived from an EMBL/GenBank/DDBJ whole genome shotgun (WGS) entry which is preliminary data.</text>
</comment>
<feature type="non-terminal residue" evidence="2">
    <location>
        <position position="1"/>
    </location>
</feature>
<evidence type="ECO:0000313" key="3">
    <source>
        <dbReference type="Proteomes" id="UP000481861"/>
    </source>
</evidence>
<dbReference type="OrthoDB" id="3784086at2759"/>
<dbReference type="Proteomes" id="UP000481861">
    <property type="component" value="Unassembled WGS sequence"/>
</dbReference>
<feature type="compositionally biased region" description="Basic and acidic residues" evidence="1">
    <location>
        <begin position="388"/>
        <end position="397"/>
    </location>
</feature>
<sequence>GDPDKNGIPKANDSELSWPLEIVDRTRLWQWANRVVEDLAPRRVSIRSICATVYPARQNKKNRAVKLIRRDNQMSFERVKLLAEQIIKSTGYKTHIDFDLILTEDTPPGGASQRAQPRAGAAVRIRPQIATQIQEEGLDQAIQAEVAGDGPVVGIRDLWQCQNASCWNRGYVCWVPQSDVERFENHYPANGHIIAMWARECQNGQSTTQAPSDIVRLALLKYKDDRATKNRRKLLEAQLRDLAAKSASQFMYAPQLALQVFLAPQPPVNPNVPVRDRILSSNWPPIAYEISQEIRIHTERFLEYVVILVRWIRRDVFMKGQYNVNQIIDSSPKTGLTYEIWTNYFSKKPAYLSLLRDAASRWRYQYTGLTAADRETVKRCNDTLIRKRERQRARDEAAASGQQTEQTIESERERESSQAPSDGGAGPSAPRTAFGSSAVLERDF</sequence>
<proteinExistence type="predicted"/>
<organism evidence="2 3">
    <name type="scientific">Massariosphaeria phaeospora</name>
    <dbReference type="NCBI Taxonomy" id="100035"/>
    <lineage>
        <taxon>Eukaryota</taxon>
        <taxon>Fungi</taxon>
        <taxon>Dikarya</taxon>
        <taxon>Ascomycota</taxon>
        <taxon>Pezizomycotina</taxon>
        <taxon>Dothideomycetes</taxon>
        <taxon>Pleosporomycetidae</taxon>
        <taxon>Pleosporales</taxon>
        <taxon>Pleosporales incertae sedis</taxon>
        <taxon>Massariosphaeria</taxon>
    </lineage>
</organism>
<evidence type="ECO:0000313" key="2">
    <source>
        <dbReference type="EMBL" id="KAF2871786.1"/>
    </source>
</evidence>
<protein>
    <submittedName>
        <fullName evidence="2">Uncharacterized protein</fullName>
    </submittedName>
</protein>
<dbReference type="AlphaFoldDB" id="A0A7C8I880"/>
<dbReference type="EMBL" id="JAADJZ010000011">
    <property type="protein sequence ID" value="KAF2871786.1"/>
    <property type="molecule type" value="Genomic_DNA"/>
</dbReference>
<name>A0A7C8I880_9PLEO</name>